<comment type="caution">
    <text evidence="1">The sequence shown here is derived from an EMBL/GenBank/DDBJ whole genome shotgun (WGS) entry which is preliminary data.</text>
</comment>
<accession>A0A9P8GQU1</accession>
<reference evidence="1" key="1">
    <citation type="journal article" date="2021" name="J Fungi (Basel)">
        <title>Virulence traits and population genomics of the black yeast Aureobasidium melanogenum.</title>
        <authorList>
            <person name="Cernosa A."/>
            <person name="Sun X."/>
            <person name="Gostincar C."/>
            <person name="Fang C."/>
            <person name="Gunde-Cimerman N."/>
            <person name="Song Z."/>
        </authorList>
    </citation>
    <scope>NUCLEOTIDE SEQUENCE</scope>
    <source>
        <strain evidence="1">EXF-8016</strain>
    </source>
</reference>
<evidence type="ECO:0000313" key="2">
    <source>
        <dbReference type="Proteomes" id="UP000767238"/>
    </source>
</evidence>
<feature type="non-terminal residue" evidence="1">
    <location>
        <position position="219"/>
    </location>
</feature>
<organism evidence="1 2">
    <name type="scientific">Aureobasidium melanogenum</name>
    <name type="common">Aureobasidium pullulans var. melanogenum</name>
    <dbReference type="NCBI Taxonomy" id="46634"/>
    <lineage>
        <taxon>Eukaryota</taxon>
        <taxon>Fungi</taxon>
        <taxon>Dikarya</taxon>
        <taxon>Ascomycota</taxon>
        <taxon>Pezizomycotina</taxon>
        <taxon>Dothideomycetes</taxon>
        <taxon>Dothideomycetidae</taxon>
        <taxon>Dothideales</taxon>
        <taxon>Saccotheciaceae</taxon>
        <taxon>Aureobasidium</taxon>
    </lineage>
</organism>
<sequence>MLGLDGLGGTRVDWEATEACCFALGVGGSSSSCWPGIARPHAVVMANDMSLGLVVCRFVMALGGRVARGLGNMRRCARLPWYWRLRYEYGRQGPWLLIARGLATNGGMQCDSVQRYALVMTAWTTRPPLSNEKTSMRLCSTRFIQRHAHADMWSPPQPLWSAYQLSHFKTTPDFTDTHRSLATPRYMLVPPFLLVLSCHHSFSPLQTLQSHKAAHLHIR</sequence>
<name>A0A9P8GQU1_AURME</name>
<dbReference type="Proteomes" id="UP000767238">
    <property type="component" value="Unassembled WGS sequence"/>
</dbReference>
<evidence type="ECO:0000313" key="1">
    <source>
        <dbReference type="EMBL" id="KAH0237806.1"/>
    </source>
</evidence>
<dbReference type="EMBL" id="JAHFYH010000001">
    <property type="protein sequence ID" value="KAH0237806.1"/>
    <property type="molecule type" value="Genomic_DNA"/>
</dbReference>
<dbReference type="AlphaFoldDB" id="A0A9P8GQU1"/>
<reference evidence="1" key="2">
    <citation type="submission" date="2021-08" db="EMBL/GenBank/DDBJ databases">
        <authorList>
            <person name="Gostincar C."/>
            <person name="Sun X."/>
            <person name="Song Z."/>
            <person name="Gunde-Cimerman N."/>
        </authorList>
    </citation>
    <scope>NUCLEOTIDE SEQUENCE</scope>
    <source>
        <strain evidence="1">EXF-8016</strain>
    </source>
</reference>
<protein>
    <submittedName>
        <fullName evidence="1">Uncharacterized protein</fullName>
    </submittedName>
</protein>
<proteinExistence type="predicted"/>
<gene>
    <name evidence="1" type="ORF">KCV03_g57</name>
</gene>